<keyword evidence="2" id="KW-1185">Reference proteome</keyword>
<evidence type="ECO:0000313" key="1">
    <source>
        <dbReference type="EMBL" id="KZT72948.1"/>
    </source>
</evidence>
<dbReference type="Proteomes" id="UP000076727">
    <property type="component" value="Unassembled WGS sequence"/>
</dbReference>
<dbReference type="AlphaFoldDB" id="A0A165T585"/>
<organism evidence="1 2">
    <name type="scientific">Daedalea quercina L-15889</name>
    <dbReference type="NCBI Taxonomy" id="1314783"/>
    <lineage>
        <taxon>Eukaryota</taxon>
        <taxon>Fungi</taxon>
        <taxon>Dikarya</taxon>
        <taxon>Basidiomycota</taxon>
        <taxon>Agaricomycotina</taxon>
        <taxon>Agaricomycetes</taxon>
        <taxon>Polyporales</taxon>
        <taxon>Fomitopsis</taxon>
    </lineage>
</organism>
<sequence length="156" mass="17557">MDSTSLPVPEHFWFCCVATPSFELPPGDLAWALHLLDSLFLPRPPSHPRVHLADIDTSIPRSWSGVAWPTHSTRFAVGAADRRVLDPPTRRPFYCRSDLECAPRICHRALDDIGVLTIGTVRPPFSLMPCTQAQCQWAIASSHAHRIRPAWWTSVR</sequence>
<name>A0A165T585_9APHY</name>
<reference evidence="1 2" key="1">
    <citation type="journal article" date="2016" name="Mol. Biol. Evol.">
        <title>Comparative Genomics of Early-Diverging Mushroom-Forming Fungi Provides Insights into the Origins of Lignocellulose Decay Capabilities.</title>
        <authorList>
            <person name="Nagy L.G."/>
            <person name="Riley R."/>
            <person name="Tritt A."/>
            <person name="Adam C."/>
            <person name="Daum C."/>
            <person name="Floudas D."/>
            <person name="Sun H."/>
            <person name="Yadav J.S."/>
            <person name="Pangilinan J."/>
            <person name="Larsson K.H."/>
            <person name="Matsuura K."/>
            <person name="Barry K."/>
            <person name="Labutti K."/>
            <person name="Kuo R."/>
            <person name="Ohm R.A."/>
            <person name="Bhattacharya S.S."/>
            <person name="Shirouzu T."/>
            <person name="Yoshinaga Y."/>
            <person name="Martin F.M."/>
            <person name="Grigoriev I.V."/>
            <person name="Hibbett D.S."/>
        </authorList>
    </citation>
    <scope>NUCLEOTIDE SEQUENCE [LARGE SCALE GENOMIC DNA]</scope>
    <source>
        <strain evidence="1 2">L-15889</strain>
    </source>
</reference>
<accession>A0A165T585</accession>
<dbReference type="EMBL" id="KV429039">
    <property type="protein sequence ID" value="KZT72948.1"/>
    <property type="molecule type" value="Genomic_DNA"/>
</dbReference>
<protein>
    <submittedName>
        <fullName evidence="1">Uncharacterized protein</fullName>
    </submittedName>
</protein>
<gene>
    <name evidence="1" type="ORF">DAEQUDRAFT_554927</name>
</gene>
<evidence type="ECO:0000313" key="2">
    <source>
        <dbReference type="Proteomes" id="UP000076727"/>
    </source>
</evidence>
<proteinExistence type="predicted"/>